<feature type="transmembrane region" description="Helical" evidence="1">
    <location>
        <begin position="314"/>
        <end position="337"/>
    </location>
</feature>
<dbReference type="Proteomes" id="UP000436047">
    <property type="component" value="Unassembled WGS sequence"/>
</dbReference>
<comment type="caution">
    <text evidence="2">The sequence shown here is derived from an EMBL/GenBank/DDBJ whole genome shotgun (WGS) entry which is preliminary data.</text>
</comment>
<sequence>METERHFHWPALVISGLTAVFFWCIACTFYSKAVNLCPGVEVKWENGGVSPAALVKQQTFARQDGAAEQLEVTLWQAASGYEVMSGDRKSMAADRVVVFGDCRAVTAAAMLSGGFPAGNDLAGCAVSSGLAFSLWGSTDVCGMPVIMDGDRLYVRGVFEGEEPRIFRQAQAGSEEPLSHMQLIFSGTGTREKAERYLLAADFSGGMILEQPLIEWALGIIVRFPAVILAAGILGRVIRRGKWLWHYPVLLAFWLPSALLVLAGLLFCMDLPGFPAGFIPTRLSDFAFWENLVMGHGKNVVTWISEGSTFRDMELMTAVIMTVLFSIAASVPGTIAAMRVSIRSYGGMSLGCAAYTLALSLLSLSMARTCHMIFCREMYLMPCLWLSVDFMLYRQKEKLTAVPGEGRFSDEKRSFF</sequence>
<keyword evidence="1" id="KW-0812">Transmembrane</keyword>
<feature type="transmembrane region" description="Helical" evidence="1">
    <location>
        <begin position="215"/>
        <end position="234"/>
    </location>
</feature>
<feature type="transmembrane region" description="Helical" evidence="1">
    <location>
        <begin position="344"/>
        <end position="366"/>
    </location>
</feature>
<name>A0A6N7W3H0_9FIRM</name>
<evidence type="ECO:0000313" key="3">
    <source>
        <dbReference type="Proteomes" id="UP000436047"/>
    </source>
</evidence>
<accession>A0A6N7W3H0</accession>
<keyword evidence="1" id="KW-1133">Transmembrane helix</keyword>
<evidence type="ECO:0000313" key="2">
    <source>
        <dbReference type="EMBL" id="MSS89791.1"/>
    </source>
</evidence>
<gene>
    <name evidence="2" type="ORF">FYJ45_16335</name>
</gene>
<keyword evidence="3" id="KW-1185">Reference proteome</keyword>
<dbReference type="RefSeq" id="WP_154465819.1">
    <property type="nucleotide sequence ID" value="NZ_JAXDZL010000168.1"/>
</dbReference>
<feature type="transmembrane region" description="Helical" evidence="1">
    <location>
        <begin position="12"/>
        <end position="31"/>
    </location>
</feature>
<dbReference type="EMBL" id="VUMI01000027">
    <property type="protein sequence ID" value="MSS89791.1"/>
    <property type="molecule type" value="Genomic_DNA"/>
</dbReference>
<organism evidence="2 3">
    <name type="scientific">Eisenbergiella porci</name>
    <dbReference type="NCBI Taxonomy" id="2652274"/>
    <lineage>
        <taxon>Bacteria</taxon>
        <taxon>Bacillati</taxon>
        <taxon>Bacillota</taxon>
        <taxon>Clostridia</taxon>
        <taxon>Lachnospirales</taxon>
        <taxon>Lachnospiraceae</taxon>
        <taxon>Eisenbergiella</taxon>
    </lineage>
</organism>
<keyword evidence="1" id="KW-0472">Membrane</keyword>
<proteinExistence type="predicted"/>
<dbReference type="GeneID" id="86054611"/>
<protein>
    <submittedName>
        <fullName evidence="2">Uncharacterized protein</fullName>
    </submittedName>
</protein>
<feature type="transmembrane region" description="Helical" evidence="1">
    <location>
        <begin position="246"/>
        <end position="266"/>
    </location>
</feature>
<evidence type="ECO:0000256" key="1">
    <source>
        <dbReference type="SAM" id="Phobius"/>
    </source>
</evidence>
<reference evidence="2 3" key="1">
    <citation type="submission" date="2019-08" db="EMBL/GenBank/DDBJ databases">
        <title>In-depth cultivation of the pig gut microbiome towards novel bacterial diversity and tailored functional studies.</title>
        <authorList>
            <person name="Wylensek D."/>
            <person name="Hitch T.C.A."/>
            <person name="Clavel T."/>
        </authorList>
    </citation>
    <scope>NUCLEOTIDE SEQUENCE [LARGE SCALE GENOMIC DNA]</scope>
    <source>
        <strain evidence="2 3">WCA-389-WT-23B</strain>
    </source>
</reference>
<dbReference type="AlphaFoldDB" id="A0A6N7W3H0"/>